<dbReference type="KEGG" id="mlz:F6J85_14640"/>
<proteinExistence type="predicted"/>
<organism evidence="1 2">
    <name type="scientific">Microbacterium lushaniae</name>
    <dbReference type="NCBI Taxonomy" id="2614639"/>
    <lineage>
        <taxon>Bacteria</taxon>
        <taxon>Bacillati</taxon>
        <taxon>Actinomycetota</taxon>
        <taxon>Actinomycetes</taxon>
        <taxon>Micrococcales</taxon>
        <taxon>Microbacteriaceae</taxon>
        <taxon>Microbacterium</taxon>
    </lineage>
</organism>
<dbReference type="SUPFAM" id="SSF74650">
    <property type="entry name" value="Galactose mutarotase-like"/>
    <property type="match status" value="1"/>
</dbReference>
<reference evidence="2" key="1">
    <citation type="submission" date="2019-09" db="EMBL/GenBank/DDBJ databases">
        <title>Mumia zhuanghuii sp. nov. isolated from the intestinal contents of plateau pika (Ochotona curzoniae) in the Qinghai-Tibet plateau of China.</title>
        <authorList>
            <person name="Tian Z."/>
        </authorList>
    </citation>
    <scope>NUCLEOTIDE SEQUENCE [LARGE SCALE GENOMIC DNA]</scope>
    <source>
        <strain evidence="2">L-031</strain>
    </source>
</reference>
<dbReference type="GO" id="GO:0004034">
    <property type="term" value="F:aldose 1-epimerase activity"/>
    <property type="evidence" value="ECO:0007669"/>
    <property type="project" value="TreeGrafter"/>
</dbReference>
<evidence type="ECO:0000313" key="1">
    <source>
        <dbReference type="EMBL" id="QEW04201.1"/>
    </source>
</evidence>
<dbReference type="Pfam" id="PF01263">
    <property type="entry name" value="Aldose_epim"/>
    <property type="match status" value="1"/>
</dbReference>
<keyword evidence="2" id="KW-1185">Reference proteome</keyword>
<dbReference type="Gene3D" id="2.70.98.10">
    <property type="match status" value="1"/>
</dbReference>
<dbReference type="PANTHER" id="PTHR10091:SF0">
    <property type="entry name" value="GALACTOSE MUTAROTASE"/>
    <property type="match status" value="1"/>
</dbReference>
<dbReference type="PANTHER" id="PTHR10091">
    <property type="entry name" value="ALDOSE-1-EPIMERASE"/>
    <property type="match status" value="1"/>
</dbReference>
<dbReference type="EMBL" id="CP044232">
    <property type="protein sequence ID" value="QEW04201.1"/>
    <property type="molecule type" value="Genomic_DNA"/>
</dbReference>
<name>A0A5J6L717_9MICO</name>
<dbReference type="InterPro" id="IPR014718">
    <property type="entry name" value="GH-type_carb-bd"/>
</dbReference>
<dbReference type="InterPro" id="IPR011013">
    <property type="entry name" value="Gal_mutarotase_sf_dom"/>
</dbReference>
<dbReference type="InterPro" id="IPR037480">
    <property type="entry name" value="YihR-like"/>
</dbReference>
<evidence type="ECO:0000313" key="2">
    <source>
        <dbReference type="Proteomes" id="UP000325516"/>
    </source>
</evidence>
<dbReference type="GO" id="GO:0033499">
    <property type="term" value="P:galactose catabolic process via UDP-galactose, Leloir pathway"/>
    <property type="evidence" value="ECO:0007669"/>
    <property type="project" value="TreeGrafter"/>
</dbReference>
<dbReference type="RefSeq" id="WP_150926119.1">
    <property type="nucleotide sequence ID" value="NZ_CP044232.1"/>
</dbReference>
<dbReference type="AlphaFoldDB" id="A0A5J6L717"/>
<sequence>MARTPLSGTQHCLRAGDATAVVAGVGASLRAYTHEGRDLVLGFDADEVRPGYRGATLAPWPNRVVDGRYRFADAEQVLPLTERSRGHALHGLLAWTEYAVIDKGPSHVTLTATVEPQTGYPWRVHVETSFVLAADGLTQSVRAHTEGDSPAPWGTGPHPYLVAGEGRVDDWMLHLPASRVLEVTPDRLVPTRLADVASDPERFDFREARLIGGAEIDHAFTDLQRTTDGTTTVAVTDATGRGTGITWSGECSWVQVHTADQPEGEASPAHRTGLAVEPMTCAPDAFNADRYDFDTGLLLLEPGGEPVAAGWRIHPVA</sequence>
<dbReference type="Proteomes" id="UP000325516">
    <property type="component" value="Chromosome"/>
</dbReference>
<accession>A0A5J6L717</accession>
<dbReference type="CDD" id="cd09022">
    <property type="entry name" value="Aldose_epim_Ec_YihR"/>
    <property type="match status" value="1"/>
</dbReference>
<dbReference type="GO" id="GO:0006006">
    <property type="term" value="P:glucose metabolic process"/>
    <property type="evidence" value="ECO:0007669"/>
    <property type="project" value="TreeGrafter"/>
</dbReference>
<dbReference type="InterPro" id="IPR008183">
    <property type="entry name" value="Aldose_1/G6P_1-epimerase"/>
</dbReference>
<protein>
    <submittedName>
        <fullName evidence="1">Aldose 1-epimerase family protein</fullName>
    </submittedName>
</protein>
<dbReference type="GO" id="GO:0030246">
    <property type="term" value="F:carbohydrate binding"/>
    <property type="evidence" value="ECO:0007669"/>
    <property type="project" value="InterPro"/>
</dbReference>
<gene>
    <name evidence="1" type="ORF">F6J85_14640</name>
</gene>